<sequence length="242" mass="27488">MSQPELVEIKETQYKDPRPKEHFDRFHERTRTRQPDFMYEVVRILMTLIGWVFFRVSHTHPERVPAVGPVILAPNHFSFLDHFFLGVALRRKVHFMAKSQLFKPPMQFVYTHGGVFPVRRGFADEDAFITATTVLERGNTMAMYAEGGRSRTGEPAKKAKRGIGRLALLSGAPVVPVAIVGSSHVRNWKRGQFPKVRVFYGEPFAFERVEAPTRDQEQATADAIFAEVRALYEVATKPGSAT</sequence>
<dbReference type="Pfam" id="PF01553">
    <property type="entry name" value="Acyltransferase"/>
    <property type="match status" value="1"/>
</dbReference>
<evidence type="ECO:0000256" key="1">
    <source>
        <dbReference type="ARBA" id="ARBA00022679"/>
    </source>
</evidence>
<evidence type="ECO:0000313" key="5">
    <source>
        <dbReference type="Proteomes" id="UP001147700"/>
    </source>
</evidence>
<dbReference type="PANTHER" id="PTHR10434">
    <property type="entry name" value="1-ACYL-SN-GLYCEROL-3-PHOSPHATE ACYLTRANSFERASE"/>
    <property type="match status" value="1"/>
</dbReference>
<name>A0ABT4RFT5_9ACTN</name>
<keyword evidence="5" id="KW-1185">Reference proteome</keyword>
<evidence type="ECO:0000259" key="3">
    <source>
        <dbReference type="SMART" id="SM00563"/>
    </source>
</evidence>
<gene>
    <name evidence="4" type="ORF">OJ962_07825</name>
</gene>
<evidence type="ECO:0000256" key="2">
    <source>
        <dbReference type="ARBA" id="ARBA00023315"/>
    </source>
</evidence>
<keyword evidence="1" id="KW-0808">Transferase</keyword>
<dbReference type="InterPro" id="IPR002123">
    <property type="entry name" value="Plipid/glycerol_acylTrfase"/>
</dbReference>
<organism evidence="4 5">
    <name type="scientific">Solirubrobacter deserti</name>
    <dbReference type="NCBI Taxonomy" id="2282478"/>
    <lineage>
        <taxon>Bacteria</taxon>
        <taxon>Bacillati</taxon>
        <taxon>Actinomycetota</taxon>
        <taxon>Thermoleophilia</taxon>
        <taxon>Solirubrobacterales</taxon>
        <taxon>Solirubrobacteraceae</taxon>
        <taxon>Solirubrobacter</taxon>
    </lineage>
</organism>
<proteinExistence type="predicted"/>
<reference evidence="4" key="1">
    <citation type="submission" date="2022-10" db="EMBL/GenBank/DDBJ databases">
        <title>The WGS of Solirubrobacter sp. CPCC 204708.</title>
        <authorList>
            <person name="Jiang Z."/>
        </authorList>
    </citation>
    <scope>NUCLEOTIDE SEQUENCE</scope>
    <source>
        <strain evidence="4">CPCC 204708</strain>
    </source>
</reference>
<dbReference type="Proteomes" id="UP001147700">
    <property type="component" value="Unassembled WGS sequence"/>
</dbReference>
<dbReference type="RefSeq" id="WP_202955730.1">
    <property type="nucleotide sequence ID" value="NZ_JAPCID010000009.1"/>
</dbReference>
<evidence type="ECO:0000313" key="4">
    <source>
        <dbReference type="EMBL" id="MDA0137397.1"/>
    </source>
</evidence>
<dbReference type="EMBL" id="JAPCID010000009">
    <property type="protein sequence ID" value="MDA0137397.1"/>
    <property type="molecule type" value="Genomic_DNA"/>
</dbReference>
<dbReference type="SMART" id="SM00563">
    <property type="entry name" value="PlsC"/>
    <property type="match status" value="1"/>
</dbReference>
<dbReference type="SUPFAM" id="SSF69593">
    <property type="entry name" value="Glycerol-3-phosphate (1)-acyltransferase"/>
    <property type="match status" value="1"/>
</dbReference>
<comment type="caution">
    <text evidence="4">The sequence shown here is derived from an EMBL/GenBank/DDBJ whole genome shotgun (WGS) entry which is preliminary data.</text>
</comment>
<protein>
    <submittedName>
        <fullName evidence="4">1-acyl-sn-glycerol-3-phosphate acyltransferase</fullName>
    </submittedName>
</protein>
<feature type="domain" description="Phospholipid/glycerol acyltransferase" evidence="3">
    <location>
        <begin position="70"/>
        <end position="182"/>
    </location>
</feature>
<keyword evidence="2 4" id="KW-0012">Acyltransferase</keyword>
<accession>A0ABT4RFT5</accession>
<dbReference type="PANTHER" id="PTHR10434:SF11">
    <property type="entry name" value="1-ACYL-SN-GLYCEROL-3-PHOSPHATE ACYLTRANSFERASE"/>
    <property type="match status" value="1"/>
</dbReference>
<dbReference type="CDD" id="cd07989">
    <property type="entry name" value="LPLAT_AGPAT-like"/>
    <property type="match status" value="1"/>
</dbReference>
<dbReference type="GO" id="GO:0016746">
    <property type="term" value="F:acyltransferase activity"/>
    <property type="evidence" value="ECO:0007669"/>
    <property type="project" value="UniProtKB-KW"/>
</dbReference>